<evidence type="ECO:0000313" key="3">
    <source>
        <dbReference type="Proteomes" id="UP000293874"/>
    </source>
</evidence>
<reference evidence="2 3" key="1">
    <citation type="submission" date="2019-02" db="EMBL/GenBank/DDBJ databases">
        <title>Genomic Encyclopedia of Type Strains, Phase IV (KMG-IV): sequencing the most valuable type-strain genomes for metagenomic binning, comparative biology and taxonomic classification.</title>
        <authorList>
            <person name="Goeker M."/>
        </authorList>
    </citation>
    <scope>NUCLEOTIDE SEQUENCE [LARGE SCALE GENOMIC DNA]</scope>
    <source>
        <strain evidence="2 3">DSM 18116</strain>
    </source>
</reference>
<gene>
    <name evidence="2" type="ORF">EV199_4495</name>
</gene>
<evidence type="ECO:0000259" key="1">
    <source>
        <dbReference type="PROSITE" id="PS50835"/>
    </source>
</evidence>
<dbReference type="AlphaFoldDB" id="A0A4Q7MWY0"/>
<name>A0A4Q7MWY0_9BACT</name>
<dbReference type="InterPro" id="IPR041286">
    <property type="entry name" value="MBG_2"/>
</dbReference>
<dbReference type="OrthoDB" id="1236981at2"/>
<dbReference type="InterPro" id="IPR007110">
    <property type="entry name" value="Ig-like_dom"/>
</dbReference>
<protein>
    <recommendedName>
        <fullName evidence="1">Ig-like domain-containing protein</fullName>
    </recommendedName>
</protein>
<dbReference type="InterPro" id="IPR044023">
    <property type="entry name" value="Ig_7"/>
</dbReference>
<comment type="caution">
    <text evidence="2">The sequence shown here is derived from an EMBL/GenBank/DDBJ whole genome shotgun (WGS) entry which is preliminary data.</text>
</comment>
<keyword evidence="3" id="KW-1185">Reference proteome</keyword>
<evidence type="ECO:0000313" key="2">
    <source>
        <dbReference type="EMBL" id="RZS72574.1"/>
    </source>
</evidence>
<feature type="domain" description="Ig-like" evidence="1">
    <location>
        <begin position="292"/>
        <end position="383"/>
    </location>
</feature>
<proteinExistence type="predicted"/>
<dbReference type="Gene3D" id="2.60.40.10">
    <property type="entry name" value="Immunoglobulins"/>
    <property type="match status" value="1"/>
</dbReference>
<dbReference type="SUPFAM" id="SSF49373">
    <property type="entry name" value="Invasin/intimin cell-adhesion fragments"/>
    <property type="match status" value="1"/>
</dbReference>
<dbReference type="Pfam" id="PF18676">
    <property type="entry name" value="MBG_2"/>
    <property type="match status" value="1"/>
</dbReference>
<dbReference type="Pfam" id="PF19081">
    <property type="entry name" value="Ig_7"/>
    <property type="match status" value="1"/>
</dbReference>
<dbReference type="RefSeq" id="WP_130542972.1">
    <property type="nucleotide sequence ID" value="NZ_CP042431.1"/>
</dbReference>
<sequence length="796" mass="84049">MRIFYLTTILVMFAHTWLNFENRNTNSSAIYNSTNETTVARTGGEWDDFTSCGFANAQSNSTTAVCVLCSIQDAANTTDSDTLNYSVLSIPLAAGSGSVQQQMIFPSVYAPGTNVKIMLEFPAQVVDATLLSALEISSFNGATSNNDAYLGNSSQLQITPVAGSTRLSVLFTAGAAFDRVQVKLRAGIVSALVKLNLYYARIYHEPPVISNTALEVCALTPVTLSATDAPGHFIEWTQEQAGGGSTIIGTGASINATGFTGSRTYYAQYVRSYDNCHTSPKTPVTITTIAAPQISLGPQSIQRQVNAAASFTIDVFNDDQLTYRWQSDAGSGFTDLTEGGSYENTATATLNIPAVAFSMNGYEYRCIISRCGQSDTSQAATLTITKLSQTISFVDQTNGSTVNVVYGDAAISGVANTTSSLAVAYQSSNTNVLSVNTTGSVSIKGAGTAVITASQAGDASYAPAQDISFTVQVGRKLLGITANTASKVYGTNDPPLTYSVSGLVNGDLESIITGGLKRDVGEDVSTYAIVQNTINAGNNYTIDYTGANFTITKASQVITWVQELEAGCNGINQITLTANSSSNLSVSYSVADNSIATVTGSTLTAAGPGSTSVTAGQAGDNNYLPATPVSIVFNNLRSSMIRQHWNDVLLFDNSGGEFVSWKWFKNNTEVSGQTQPYYSEKQSLHGTYYAIATDRAGNTLRTCPITISAGTAPVRNMRVYPNPAKAGNPVTVEINYPAGELQGARLVISHTNGTVVQEYNNVQPVMTIALPSSGQLFIVSIVLANGQRATVNVLAK</sequence>
<dbReference type="PROSITE" id="PS50835">
    <property type="entry name" value="IG_LIKE"/>
    <property type="match status" value="1"/>
</dbReference>
<organism evidence="2 3">
    <name type="scientific">Pseudobacter ginsenosidimutans</name>
    <dbReference type="NCBI Taxonomy" id="661488"/>
    <lineage>
        <taxon>Bacteria</taxon>
        <taxon>Pseudomonadati</taxon>
        <taxon>Bacteroidota</taxon>
        <taxon>Chitinophagia</taxon>
        <taxon>Chitinophagales</taxon>
        <taxon>Chitinophagaceae</taxon>
        <taxon>Pseudobacter</taxon>
    </lineage>
</organism>
<dbReference type="InterPro" id="IPR008964">
    <property type="entry name" value="Invasin/intimin_cell_adhesion"/>
</dbReference>
<dbReference type="EMBL" id="SGXA01000002">
    <property type="protein sequence ID" value="RZS72574.1"/>
    <property type="molecule type" value="Genomic_DNA"/>
</dbReference>
<dbReference type="InterPro" id="IPR013783">
    <property type="entry name" value="Ig-like_fold"/>
</dbReference>
<accession>A0A4Q7MWY0</accession>
<dbReference type="Gene3D" id="2.60.40.1080">
    <property type="match status" value="1"/>
</dbReference>
<dbReference type="Proteomes" id="UP000293874">
    <property type="component" value="Unassembled WGS sequence"/>
</dbReference>